<feature type="non-terminal residue" evidence="1">
    <location>
        <position position="1"/>
    </location>
</feature>
<gene>
    <name evidence="1" type="ORF">NPIL_252111</name>
</gene>
<dbReference type="EMBL" id="BMAW01033719">
    <property type="protein sequence ID" value="GFU31562.1"/>
    <property type="molecule type" value="Genomic_DNA"/>
</dbReference>
<reference evidence="1" key="1">
    <citation type="submission" date="2020-08" db="EMBL/GenBank/DDBJ databases">
        <title>Multicomponent nature underlies the extraordinary mechanical properties of spider dragline silk.</title>
        <authorList>
            <person name="Kono N."/>
            <person name="Nakamura H."/>
            <person name="Mori M."/>
            <person name="Yoshida Y."/>
            <person name="Ohtoshi R."/>
            <person name="Malay A.D."/>
            <person name="Moran D.A.P."/>
            <person name="Tomita M."/>
            <person name="Numata K."/>
            <person name="Arakawa K."/>
        </authorList>
    </citation>
    <scope>NUCLEOTIDE SEQUENCE</scope>
</reference>
<proteinExistence type="predicted"/>
<protein>
    <submittedName>
        <fullName evidence="1">Uncharacterized protein</fullName>
    </submittedName>
</protein>
<comment type="caution">
    <text evidence="1">The sequence shown here is derived from an EMBL/GenBank/DDBJ whole genome shotgun (WGS) entry which is preliminary data.</text>
</comment>
<evidence type="ECO:0000313" key="2">
    <source>
        <dbReference type="Proteomes" id="UP000887013"/>
    </source>
</evidence>
<keyword evidence="2" id="KW-1185">Reference proteome</keyword>
<name>A0A8X6QKE7_NEPPI</name>
<sequence length="49" mass="5490">RGAHVQGDHVLCGGRLQKGGSRIATRMPRNSIPRSIWEVNFPPAYARFE</sequence>
<organism evidence="1 2">
    <name type="scientific">Nephila pilipes</name>
    <name type="common">Giant wood spider</name>
    <name type="synonym">Nephila maculata</name>
    <dbReference type="NCBI Taxonomy" id="299642"/>
    <lineage>
        <taxon>Eukaryota</taxon>
        <taxon>Metazoa</taxon>
        <taxon>Ecdysozoa</taxon>
        <taxon>Arthropoda</taxon>
        <taxon>Chelicerata</taxon>
        <taxon>Arachnida</taxon>
        <taxon>Araneae</taxon>
        <taxon>Araneomorphae</taxon>
        <taxon>Entelegynae</taxon>
        <taxon>Araneoidea</taxon>
        <taxon>Nephilidae</taxon>
        <taxon>Nephila</taxon>
    </lineage>
</organism>
<dbReference type="AlphaFoldDB" id="A0A8X6QKE7"/>
<dbReference type="Proteomes" id="UP000887013">
    <property type="component" value="Unassembled WGS sequence"/>
</dbReference>
<accession>A0A8X6QKE7</accession>
<evidence type="ECO:0000313" key="1">
    <source>
        <dbReference type="EMBL" id="GFU31562.1"/>
    </source>
</evidence>